<evidence type="ECO:0000256" key="1">
    <source>
        <dbReference type="SAM" id="SignalP"/>
    </source>
</evidence>
<reference evidence="2 3" key="1">
    <citation type="submission" date="2018-09" db="EMBL/GenBank/DDBJ databases">
        <authorList>
            <person name="Zhu H."/>
        </authorList>
    </citation>
    <scope>NUCLEOTIDE SEQUENCE [LARGE SCALE GENOMIC DNA]</scope>
    <source>
        <strain evidence="2 3">K1W22B-8</strain>
    </source>
</reference>
<evidence type="ECO:0000313" key="3">
    <source>
        <dbReference type="Proteomes" id="UP000284605"/>
    </source>
</evidence>
<feature type="chain" id="PRO_5019540547" evidence="1">
    <location>
        <begin position="21"/>
        <end position="153"/>
    </location>
</feature>
<gene>
    <name evidence="2" type="ORF">D3874_06450</name>
</gene>
<comment type="caution">
    <text evidence="2">The sequence shown here is derived from an EMBL/GenBank/DDBJ whole genome shotgun (WGS) entry which is preliminary data.</text>
</comment>
<dbReference type="AlphaFoldDB" id="A0A418W9Q1"/>
<dbReference type="Proteomes" id="UP000284605">
    <property type="component" value="Unassembled WGS sequence"/>
</dbReference>
<keyword evidence="1" id="KW-0732">Signal</keyword>
<feature type="signal peptide" evidence="1">
    <location>
        <begin position="1"/>
        <end position="20"/>
    </location>
</feature>
<accession>A0A418W9Q1</accession>
<proteinExistence type="predicted"/>
<dbReference type="EMBL" id="QYUK01000011">
    <property type="protein sequence ID" value="RJF86706.1"/>
    <property type="molecule type" value="Genomic_DNA"/>
</dbReference>
<sequence length="153" mass="15864">MRGAGIFAAGIVYFAGASLAQTPAAEPAAPAPAAATAAEPISIELNKLEPQDKACRAYLVLSNPGGPDITDLKLDLILFSPEQIIERRIAVGLAPLPMGKTTVKLFDIDGQDCTKIGSVLINEVMACTGADGAVADCAKRITPTSRVNAKLFK</sequence>
<organism evidence="2 3">
    <name type="scientific">Oleomonas cavernae</name>
    <dbReference type="NCBI Taxonomy" id="2320859"/>
    <lineage>
        <taxon>Bacteria</taxon>
        <taxon>Pseudomonadati</taxon>
        <taxon>Pseudomonadota</taxon>
        <taxon>Alphaproteobacteria</taxon>
        <taxon>Acetobacterales</taxon>
        <taxon>Acetobacteraceae</taxon>
        <taxon>Oleomonas</taxon>
    </lineage>
</organism>
<protein>
    <submittedName>
        <fullName evidence="2">Tat pathway signal sequence domain protein</fullName>
    </submittedName>
</protein>
<keyword evidence="3" id="KW-1185">Reference proteome</keyword>
<evidence type="ECO:0000313" key="2">
    <source>
        <dbReference type="EMBL" id="RJF86706.1"/>
    </source>
</evidence>
<name>A0A418W9Q1_9PROT</name>